<dbReference type="EMBL" id="CP015005">
    <property type="protein sequence ID" value="AMS41218.1"/>
    <property type="molecule type" value="Genomic_DNA"/>
</dbReference>
<organism evidence="1 2">
    <name type="scientific">Aminobacter aminovorans</name>
    <name type="common">Chelatobacter heintzii</name>
    <dbReference type="NCBI Taxonomy" id="83263"/>
    <lineage>
        <taxon>Bacteria</taxon>
        <taxon>Pseudomonadati</taxon>
        <taxon>Pseudomonadota</taxon>
        <taxon>Alphaproteobacteria</taxon>
        <taxon>Hyphomicrobiales</taxon>
        <taxon>Phyllobacteriaceae</taxon>
        <taxon>Aminobacter</taxon>
    </lineage>
</organism>
<dbReference type="KEGG" id="aak:AA2016_2290"/>
<name>A0AAC9AQZ6_AMIAI</name>
<gene>
    <name evidence="1" type="ORF">AA2016_2290</name>
</gene>
<protein>
    <submittedName>
        <fullName evidence="1">Uncharacterized protein</fullName>
    </submittedName>
</protein>
<accession>A0AAC9AQZ6</accession>
<sequence>MADQPSPVIQGVAEIVADHMDAILRCFKPGAKITVLVRHPDTPDGRKDFVLSDDDLALAVVAIQQRLDPANPTIRGEV</sequence>
<dbReference type="AlphaFoldDB" id="A0AAC9AQZ6"/>
<dbReference type="Proteomes" id="UP000075755">
    <property type="component" value="Chromosome"/>
</dbReference>
<evidence type="ECO:0000313" key="1">
    <source>
        <dbReference type="EMBL" id="AMS41218.1"/>
    </source>
</evidence>
<proteinExistence type="predicted"/>
<reference evidence="1 2" key="1">
    <citation type="submission" date="2016-03" db="EMBL/GenBank/DDBJ databases">
        <title>Complete genome of Aminobacter aminovorans KCTC 2477.</title>
        <authorList>
            <person name="Kim K.M."/>
        </authorList>
    </citation>
    <scope>NUCLEOTIDE SEQUENCE [LARGE SCALE GENOMIC DNA]</scope>
    <source>
        <strain evidence="1 2">KCTC 2477</strain>
    </source>
</reference>
<evidence type="ECO:0000313" key="2">
    <source>
        <dbReference type="Proteomes" id="UP000075755"/>
    </source>
</evidence>